<dbReference type="InterPro" id="IPR004242">
    <property type="entry name" value="Transposase_21"/>
</dbReference>
<sequence length="96" mass="10949">MFILGLNCPRDAIDTYLQPLIEELKELWEVDIETYDASTKQNFKLHASFLWTINDFPAYGNLSGWSTKGKLACPCCNKDTASIRLANDKEQCFMGH</sequence>
<reference evidence="1 2" key="1">
    <citation type="submission" date="2024-02" db="EMBL/GenBank/DDBJ databases">
        <title>de novo genome assembly of Solanum bulbocastanum strain 11H21.</title>
        <authorList>
            <person name="Hosaka A.J."/>
        </authorList>
    </citation>
    <scope>NUCLEOTIDE SEQUENCE [LARGE SCALE GENOMIC DNA]</scope>
    <source>
        <tissue evidence="1">Young leaves</tissue>
    </source>
</reference>
<proteinExistence type="predicted"/>
<organism evidence="1 2">
    <name type="scientific">Solanum bulbocastanum</name>
    <name type="common">Wild potato</name>
    <dbReference type="NCBI Taxonomy" id="147425"/>
    <lineage>
        <taxon>Eukaryota</taxon>
        <taxon>Viridiplantae</taxon>
        <taxon>Streptophyta</taxon>
        <taxon>Embryophyta</taxon>
        <taxon>Tracheophyta</taxon>
        <taxon>Spermatophyta</taxon>
        <taxon>Magnoliopsida</taxon>
        <taxon>eudicotyledons</taxon>
        <taxon>Gunneridae</taxon>
        <taxon>Pentapetalae</taxon>
        <taxon>asterids</taxon>
        <taxon>lamiids</taxon>
        <taxon>Solanales</taxon>
        <taxon>Solanaceae</taxon>
        <taxon>Solanoideae</taxon>
        <taxon>Solaneae</taxon>
        <taxon>Solanum</taxon>
    </lineage>
</organism>
<keyword evidence="2" id="KW-1185">Reference proteome</keyword>
<accession>A0AAN8YJD6</accession>
<dbReference type="PANTHER" id="PTHR10775:SF182">
    <property type="entry name" value="TRANSPOSON, EN_SPM-LIKE, TRANSPOSASE-ASSOCIATED DOMAIN PROTEIN-RELATED"/>
    <property type="match status" value="1"/>
</dbReference>
<dbReference type="Pfam" id="PF02992">
    <property type="entry name" value="Transposase_21"/>
    <property type="match status" value="1"/>
</dbReference>
<protein>
    <recommendedName>
        <fullName evidence="3">Transposase-associated domain-containing protein</fullName>
    </recommendedName>
</protein>
<evidence type="ECO:0000313" key="1">
    <source>
        <dbReference type="EMBL" id="KAK6794141.1"/>
    </source>
</evidence>
<comment type="caution">
    <text evidence="1">The sequence shown here is derived from an EMBL/GenBank/DDBJ whole genome shotgun (WGS) entry which is preliminary data.</text>
</comment>
<evidence type="ECO:0008006" key="3">
    <source>
        <dbReference type="Google" id="ProtNLM"/>
    </source>
</evidence>
<dbReference type="Proteomes" id="UP001371456">
    <property type="component" value="Unassembled WGS sequence"/>
</dbReference>
<dbReference type="AlphaFoldDB" id="A0AAN8YJD6"/>
<evidence type="ECO:0000313" key="2">
    <source>
        <dbReference type="Proteomes" id="UP001371456"/>
    </source>
</evidence>
<name>A0AAN8YJD6_SOLBU</name>
<dbReference type="EMBL" id="JBANQN010000003">
    <property type="protein sequence ID" value="KAK6794141.1"/>
    <property type="molecule type" value="Genomic_DNA"/>
</dbReference>
<gene>
    <name evidence="1" type="ORF">RDI58_007594</name>
</gene>
<dbReference type="PANTHER" id="PTHR10775">
    <property type="entry name" value="OS08G0208400 PROTEIN"/>
    <property type="match status" value="1"/>
</dbReference>